<comment type="caution">
    <text evidence="2">The sequence shown here is derived from an EMBL/GenBank/DDBJ whole genome shotgun (WGS) entry which is preliminary data.</text>
</comment>
<keyword evidence="1" id="KW-0732">Signal</keyword>
<dbReference type="EMBL" id="VWSH01000002">
    <property type="protein sequence ID" value="KAA5534734.1"/>
    <property type="molecule type" value="Genomic_DNA"/>
</dbReference>
<proteinExistence type="predicted"/>
<dbReference type="Proteomes" id="UP000323632">
    <property type="component" value="Unassembled WGS sequence"/>
</dbReference>
<name>A0A5M6CHZ5_9BACT</name>
<gene>
    <name evidence="2" type="ORF">F0919_08975</name>
</gene>
<sequence length="156" mass="17510">MIVKRISYFTFMVAITTMATVSSCQKANANTISPEDFNTIVAALSEHELFDFGFQYEDASTDYNLKLQRLLKNKGLKAGTFQIKAASSGKEKVLNLILVVDKNYRGHVGSAIFDSYPDHISFRHSKSYSQSDKISLPFFAADIRKDIACRNLILLI</sequence>
<protein>
    <submittedName>
        <fullName evidence="2">Uncharacterized protein</fullName>
    </submittedName>
</protein>
<feature type="chain" id="PRO_5024401079" evidence="1">
    <location>
        <begin position="20"/>
        <end position="156"/>
    </location>
</feature>
<keyword evidence="3" id="KW-1185">Reference proteome</keyword>
<evidence type="ECO:0000313" key="3">
    <source>
        <dbReference type="Proteomes" id="UP000323632"/>
    </source>
</evidence>
<organism evidence="2 3">
    <name type="scientific">Taibaiella lutea</name>
    <dbReference type="NCBI Taxonomy" id="2608001"/>
    <lineage>
        <taxon>Bacteria</taxon>
        <taxon>Pseudomonadati</taxon>
        <taxon>Bacteroidota</taxon>
        <taxon>Chitinophagia</taxon>
        <taxon>Chitinophagales</taxon>
        <taxon>Chitinophagaceae</taxon>
        <taxon>Taibaiella</taxon>
    </lineage>
</organism>
<dbReference type="AlphaFoldDB" id="A0A5M6CHZ5"/>
<reference evidence="2 3" key="1">
    <citation type="submission" date="2019-09" db="EMBL/GenBank/DDBJ databases">
        <title>Genome sequence and assembly of Taibaiella sp.</title>
        <authorList>
            <person name="Chhetri G."/>
        </authorList>
    </citation>
    <scope>NUCLEOTIDE SEQUENCE [LARGE SCALE GENOMIC DNA]</scope>
    <source>
        <strain evidence="2 3">KVB11</strain>
    </source>
</reference>
<dbReference type="PROSITE" id="PS51257">
    <property type="entry name" value="PROKAR_LIPOPROTEIN"/>
    <property type="match status" value="1"/>
</dbReference>
<evidence type="ECO:0000256" key="1">
    <source>
        <dbReference type="SAM" id="SignalP"/>
    </source>
</evidence>
<feature type="signal peptide" evidence="1">
    <location>
        <begin position="1"/>
        <end position="19"/>
    </location>
</feature>
<evidence type="ECO:0000313" key="2">
    <source>
        <dbReference type="EMBL" id="KAA5534734.1"/>
    </source>
</evidence>
<accession>A0A5M6CHZ5</accession>
<dbReference type="RefSeq" id="WP_150032413.1">
    <property type="nucleotide sequence ID" value="NZ_VWSH01000002.1"/>
</dbReference>